<comment type="caution">
    <text evidence="6">The sequence shown here is derived from an EMBL/GenBank/DDBJ whole genome shotgun (WGS) entry which is preliminary data.</text>
</comment>
<comment type="similarity">
    <text evidence="1 4">Belongs to the UDP-glycosyltransferase family.</text>
</comment>
<dbReference type="Gene3D" id="3.40.50.2000">
    <property type="entry name" value="Glycogen Phosphorylase B"/>
    <property type="match status" value="2"/>
</dbReference>
<dbReference type="InterPro" id="IPR002213">
    <property type="entry name" value="UDP_glucos_trans"/>
</dbReference>
<dbReference type="EC" id="2.4.1.-" evidence="5"/>
<dbReference type="InterPro" id="IPR035595">
    <property type="entry name" value="UDP_glycos_trans_CS"/>
</dbReference>
<protein>
    <recommendedName>
        <fullName evidence="5">Glycosyltransferase</fullName>
        <ecNumber evidence="5">2.4.1.-</ecNumber>
    </recommendedName>
</protein>
<evidence type="ECO:0000313" key="7">
    <source>
        <dbReference type="Proteomes" id="UP000823674"/>
    </source>
</evidence>
<reference evidence="6 7" key="1">
    <citation type="submission" date="2021-03" db="EMBL/GenBank/DDBJ databases">
        <authorList>
            <person name="King G.J."/>
            <person name="Bancroft I."/>
            <person name="Baten A."/>
            <person name="Bloomfield J."/>
            <person name="Borpatragohain P."/>
            <person name="He Z."/>
            <person name="Irish N."/>
            <person name="Irwin J."/>
            <person name="Liu K."/>
            <person name="Mauleon R.P."/>
            <person name="Moore J."/>
            <person name="Morris R."/>
            <person name="Ostergaard L."/>
            <person name="Wang B."/>
            <person name="Wells R."/>
        </authorList>
    </citation>
    <scope>NUCLEOTIDE SEQUENCE [LARGE SCALE GENOMIC DNA]</scope>
    <source>
        <strain evidence="6">R-o-18</strain>
        <tissue evidence="6">Leaf</tissue>
    </source>
</reference>
<evidence type="ECO:0000256" key="2">
    <source>
        <dbReference type="ARBA" id="ARBA00022676"/>
    </source>
</evidence>
<sequence length="538" mass="59327">MEIHGVLVASPGMGHAAPILELGKCLLSHHGFDRVTVFLVTDDVPRSKSLIGKTLMEEEDPNFVIRFIQLDVSGQDLTGSLLTKLSEMMRKAIPQIRSAVMGLEPQPSVFVVDLLGTEALAVAKELEIAKKHVLVTTSAWFLALTVYMASLDKGTLFKHLSSNGALLIPGCTPVKFDRVQDPSSYVRELAESQRIGLEVVTADGVFVNTCHSLEPVTIRSFLDDKNLGLVMRGVPVYPVGPLVRPAEPDLKHEVLDWLDLQPKESVVYVSFGSGGALTAEQTMELAYGLEMTGFRFVWVVRPPAEDDPSASMFDKATNQTEPIDFLPYGFLDRTKDVGLVVRTWAPQEEVLAHEATGGFVSHCGWNSVLESIVNGVPMIAWPLYSEQKMNAWLVSEELKIAARVDVGNGSVKKEDIAEMVKRVMDEEEGKEMRENVKELKKKTAEEAQRAQIMIVAWRIVKTGCLLRRRIGDDIDTGFRKLTQMLLPTIIVFHPSEYILARAIHGPSRGTSPVLMCRPDHGCMFGDSDMSPARGGSCT</sequence>
<evidence type="ECO:0000313" key="6">
    <source>
        <dbReference type="EMBL" id="KAG5412629.1"/>
    </source>
</evidence>
<dbReference type="Pfam" id="PF00201">
    <property type="entry name" value="UDPGT"/>
    <property type="match status" value="1"/>
</dbReference>
<dbReference type="PANTHER" id="PTHR48046">
    <property type="entry name" value="UDP-GLYCOSYLTRANSFERASE 72E1"/>
    <property type="match status" value="1"/>
</dbReference>
<gene>
    <name evidence="6" type="primary">A01p002280.1_BraROA</name>
    <name evidence="6" type="ORF">IGI04_000196</name>
</gene>
<dbReference type="PROSITE" id="PS00375">
    <property type="entry name" value="UDPGT"/>
    <property type="match status" value="1"/>
</dbReference>
<dbReference type="PANTHER" id="PTHR48046:SF7">
    <property type="entry name" value="UDP-GLYCOSYLTRANSFERASE 72E1"/>
    <property type="match status" value="1"/>
</dbReference>
<evidence type="ECO:0000256" key="1">
    <source>
        <dbReference type="ARBA" id="ARBA00009995"/>
    </source>
</evidence>
<accession>A0ABQ7NP71</accession>
<proteinExistence type="inferred from homology"/>
<evidence type="ECO:0000256" key="5">
    <source>
        <dbReference type="RuleBase" id="RU362057"/>
    </source>
</evidence>
<keyword evidence="3 4" id="KW-0808">Transferase</keyword>
<dbReference type="CDD" id="cd03784">
    <property type="entry name" value="GT1_Gtf-like"/>
    <property type="match status" value="1"/>
</dbReference>
<organism evidence="6 7">
    <name type="scientific">Brassica rapa subsp. trilocularis</name>
    <dbReference type="NCBI Taxonomy" id="1813537"/>
    <lineage>
        <taxon>Eukaryota</taxon>
        <taxon>Viridiplantae</taxon>
        <taxon>Streptophyta</taxon>
        <taxon>Embryophyta</taxon>
        <taxon>Tracheophyta</taxon>
        <taxon>Spermatophyta</taxon>
        <taxon>Magnoliopsida</taxon>
        <taxon>eudicotyledons</taxon>
        <taxon>Gunneridae</taxon>
        <taxon>Pentapetalae</taxon>
        <taxon>rosids</taxon>
        <taxon>malvids</taxon>
        <taxon>Brassicales</taxon>
        <taxon>Brassicaceae</taxon>
        <taxon>Brassiceae</taxon>
        <taxon>Brassica</taxon>
    </lineage>
</organism>
<keyword evidence="2 4" id="KW-0328">Glycosyltransferase</keyword>
<evidence type="ECO:0000256" key="3">
    <source>
        <dbReference type="ARBA" id="ARBA00022679"/>
    </source>
</evidence>
<dbReference type="Proteomes" id="UP000823674">
    <property type="component" value="Chromosome A01"/>
</dbReference>
<name>A0ABQ7NP71_BRACM</name>
<dbReference type="EMBL" id="JADBGQ010000001">
    <property type="protein sequence ID" value="KAG5412629.1"/>
    <property type="molecule type" value="Genomic_DNA"/>
</dbReference>
<evidence type="ECO:0000256" key="4">
    <source>
        <dbReference type="RuleBase" id="RU003718"/>
    </source>
</evidence>
<dbReference type="SUPFAM" id="SSF53756">
    <property type="entry name" value="UDP-Glycosyltransferase/glycogen phosphorylase"/>
    <property type="match status" value="1"/>
</dbReference>
<keyword evidence="7" id="KW-1185">Reference proteome</keyword>